<name>A0A1M5NG16_9BRAD</name>
<gene>
    <name evidence="1" type="ORF">SAMN05443248_2983</name>
</gene>
<dbReference type="SUPFAM" id="SSF53187">
    <property type="entry name" value="Zn-dependent exopeptidases"/>
    <property type="match status" value="1"/>
</dbReference>
<dbReference type="Proteomes" id="UP000189796">
    <property type="component" value="Chromosome I"/>
</dbReference>
<dbReference type="EMBL" id="LT670817">
    <property type="protein sequence ID" value="SHG88504.1"/>
    <property type="molecule type" value="Genomic_DNA"/>
</dbReference>
<sequence length="342" mass="38187">MYLETTTISAPAAAPAPRLVAGLDALARMISYRRPAGSRTESNFIKKWLLPLGLKQDDYGNLYIRIGETNVMWSSHTDTVHRTTGIQNVVCAKGLVKLAKSERESNCLGADCTAGVWLMREMILAGKPGLYIFHREEEIGGHGSRHIADKRNDLLEGIQIAIAFDRKGTTSVITHQFGRCCSDLFASQLAGLLGGGFTLDDGGIFTDTANYTHLIPECTNISVGMEHCHSPKETLDMEFLLDLRERLINLDTNLLIVSRNPLIDTDDPHPLDWNKDDRDWLSDIRSGRTVDLDRASRMGMSDIVREFPDEVADFLECYGVDEEQLVKHVEHSLGLRRRYGGK</sequence>
<proteinExistence type="predicted"/>
<evidence type="ECO:0000313" key="1">
    <source>
        <dbReference type="EMBL" id="SHG88504.1"/>
    </source>
</evidence>
<protein>
    <recommendedName>
        <fullName evidence="3">Peptidase family M28</fullName>
    </recommendedName>
</protein>
<reference evidence="1 2" key="1">
    <citation type="submission" date="2016-11" db="EMBL/GenBank/DDBJ databases">
        <authorList>
            <person name="Jaros S."/>
            <person name="Januszkiewicz K."/>
            <person name="Wedrychowicz H."/>
        </authorList>
    </citation>
    <scope>NUCLEOTIDE SEQUENCE [LARGE SCALE GENOMIC DNA]</scope>
    <source>
        <strain evidence="1 2">GAS138</strain>
    </source>
</reference>
<organism evidence="1 2">
    <name type="scientific">Bradyrhizobium erythrophlei</name>
    <dbReference type="NCBI Taxonomy" id="1437360"/>
    <lineage>
        <taxon>Bacteria</taxon>
        <taxon>Pseudomonadati</taxon>
        <taxon>Pseudomonadota</taxon>
        <taxon>Alphaproteobacteria</taxon>
        <taxon>Hyphomicrobiales</taxon>
        <taxon>Nitrobacteraceae</taxon>
        <taxon>Bradyrhizobium</taxon>
    </lineage>
</organism>
<evidence type="ECO:0000313" key="2">
    <source>
        <dbReference type="Proteomes" id="UP000189796"/>
    </source>
</evidence>
<accession>A0A1M5NG16</accession>
<dbReference type="AlphaFoldDB" id="A0A1M5NG16"/>
<evidence type="ECO:0008006" key="3">
    <source>
        <dbReference type="Google" id="ProtNLM"/>
    </source>
</evidence>
<dbReference type="OrthoDB" id="8441064at2"/>
<dbReference type="RefSeq" id="WP_079601913.1">
    <property type="nucleotide sequence ID" value="NZ_LT670817.1"/>
</dbReference>
<dbReference type="Gene3D" id="3.40.630.10">
    <property type="entry name" value="Zn peptidases"/>
    <property type="match status" value="1"/>
</dbReference>